<feature type="compositionally biased region" description="Polar residues" evidence="1">
    <location>
        <begin position="392"/>
        <end position="406"/>
    </location>
</feature>
<reference evidence="4" key="1">
    <citation type="submission" date="2016-06" db="UniProtKB">
        <authorList>
            <consortium name="WormBaseParasite"/>
        </authorList>
    </citation>
    <scope>IDENTIFICATION</scope>
</reference>
<feature type="region of interest" description="Disordered" evidence="1">
    <location>
        <begin position="205"/>
        <end position="254"/>
    </location>
</feature>
<feature type="domain" description="PDZ" evidence="2">
    <location>
        <begin position="468"/>
        <end position="548"/>
    </location>
</feature>
<dbReference type="WBParaSite" id="TCNE_0001678201-mRNA-1">
    <property type="protein sequence ID" value="TCNE_0001678201-mRNA-1"/>
    <property type="gene ID" value="TCNE_0001678201"/>
</dbReference>
<evidence type="ECO:0000313" key="3">
    <source>
        <dbReference type="Proteomes" id="UP000050794"/>
    </source>
</evidence>
<keyword evidence="3" id="KW-1185">Reference proteome</keyword>
<feature type="region of interest" description="Disordered" evidence="1">
    <location>
        <begin position="1"/>
        <end position="94"/>
    </location>
</feature>
<feature type="compositionally biased region" description="Low complexity" evidence="1">
    <location>
        <begin position="356"/>
        <end position="365"/>
    </location>
</feature>
<feature type="region of interest" description="Disordered" evidence="1">
    <location>
        <begin position="562"/>
        <end position="599"/>
    </location>
</feature>
<dbReference type="InterPro" id="IPR001478">
    <property type="entry name" value="PDZ"/>
</dbReference>
<name>A0A183V7R1_TOXCA</name>
<dbReference type="CDD" id="cd06671">
    <property type="entry name" value="PDZ7_MUPP1-PD6_PATJ-like"/>
    <property type="match status" value="1"/>
</dbReference>
<evidence type="ECO:0000259" key="2">
    <source>
        <dbReference type="PROSITE" id="PS50106"/>
    </source>
</evidence>
<feature type="compositionally biased region" description="Basic and acidic residues" evidence="1">
    <location>
        <begin position="46"/>
        <end position="65"/>
    </location>
</feature>
<feature type="compositionally biased region" description="Polar residues" evidence="1">
    <location>
        <begin position="1"/>
        <end position="15"/>
    </location>
</feature>
<dbReference type="Pfam" id="PF00595">
    <property type="entry name" value="PDZ"/>
    <property type="match status" value="2"/>
</dbReference>
<proteinExistence type="predicted"/>
<dbReference type="Gene3D" id="2.30.42.10">
    <property type="match status" value="2"/>
</dbReference>
<evidence type="ECO:0000256" key="1">
    <source>
        <dbReference type="SAM" id="MobiDB-lite"/>
    </source>
</evidence>
<feature type="compositionally biased region" description="Low complexity" evidence="1">
    <location>
        <begin position="298"/>
        <end position="307"/>
    </location>
</feature>
<sequence length="627" mass="67584">LSSENNFSCCSSGVSATDLEAESDLQADSSKESSAAAEDTVVTSEGRSEEPIVSLKKEECEENKPSGEVSKPEMMAAAADKHTTDSEAQPRPNRSKFWGEARTVILHREPNQSFGISIVGGRVEVSQKGGLPGTGNTVSGIFIKSVLPNSPAGKSGMMNMGDRVISVNEHDLREATHEQAVHYIKNATNPVKFVVQSLHSFSPQHQMVTFGGTSKSDSSQGRTERSKKSAGEEDTTKKTSPAKSASARPQAADYENANVVVEKHDIHQEQPASEPHVTEEKVEATISTEGTPAKEATPSSVESVAHSTSEHEHETTPEAPEAPQTSGAYEEAVQSEQKAEVHVPETPGTPAKEATPSSVESVAHSTSEHEHETTPEAPEAPQTSGAYEEALQSEQNAEKVQSSERTPSPIKLAPKNDENREAERAKIERGSAAYLTRLPDDPEEEDRFFYTKNKIARKYGELPGDALLLRLEKVPPGGLGLSLAGNRDRDKMSVFVVAIRSTCPLPIKVGDELLEVNGKVLLGLSHLNASAKIRECCEEGKLELLLLRRFDALNEMAIRPEPKLSRSRTSPVCAESGTVDTTYIPGKRQTSTEPAEPSPPSVGGFILVIMSICVVYLQSLPKKGLEL</sequence>
<dbReference type="InterPro" id="IPR051342">
    <property type="entry name" value="PDZ_scaffold"/>
</dbReference>
<feature type="compositionally biased region" description="Basic and acidic residues" evidence="1">
    <location>
        <begin position="414"/>
        <end position="427"/>
    </location>
</feature>
<feature type="region of interest" description="Disordered" evidence="1">
    <location>
        <begin position="266"/>
        <end position="427"/>
    </location>
</feature>
<feature type="compositionally biased region" description="Polar residues" evidence="1">
    <location>
        <begin position="205"/>
        <end position="221"/>
    </location>
</feature>
<dbReference type="PANTHER" id="PTHR19964">
    <property type="entry name" value="MULTIPLE PDZ DOMAIN PROTEIN"/>
    <property type="match status" value="1"/>
</dbReference>
<feature type="domain" description="PDZ" evidence="2">
    <location>
        <begin position="103"/>
        <end position="199"/>
    </location>
</feature>
<dbReference type="AlphaFoldDB" id="A0A183V7R1"/>
<feature type="compositionally biased region" description="Basic and acidic residues" evidence="1">
    <location>
        <begin position="222"/>
        <end position="237"/>
    </location>
</feature>
<accession>A0A183V7R1</accession>
<evidence type="ECO:0000313" key="4">
    <source>
        <dbReference type="WBParaSite" id="TCNE_0001678201-mRNA-1"/>
    </source>
</evidence>
<dbReference type="PANTHER" id="PTHR19964:SF92">
    <property type="entry name" value="PATJ HOMOLOG"/>
    <property type="match status" value="1"/>
</dbReference>
<dbReference type="PROSITE" id="PS50106">
    <property type="entry name" value="PDZ"/>
    <property type="match status" value="2"/>
</dbReference>
<dbReference type="InterPro" id="IPR036034">
    <property type="entry name" value="PDZ_sf"/>
</dbReference>
<dbReference type="Proteomes" id="UP000050794">
    <property type="component" value="Unassembled WGS sequence"/>
</dbReference>
<protein>
    <submittedName>
        <fullName evidence="4">PDZ domain-containing protein</fullName>
    </submittedName>
</protein>
<organism evidence="3 4">
    <name type="scientific">Toxocara canis</name>
    <name type="common">Canine roundworm</name>
    <dbReference type="NCBI Taxonomy" id="6265"/>
    <lineage>
        <taxon>Eukaryota</taxon>
        <taxon>Metazoa</taxon>
        <taxon>Ecdysozoa</taxon>
        <taxon>Nematoda</taxon>
        <taxon>Chromadorea</taxon>
        <taxon>Rhabditida</taxon>
        <taxon>Spirurina</taxon>
        <taxon>Ascaridomorpha</taxon>
        <taxon>Ascaridoidea</taxon>
        <taxon>Toxocaridae</taxon>
        <taxon>Toxocara</taxon>
    </lineage>
</organism>
<dbReference type="SMART" id="SM00228">
    <property type="entry name" value="PDZ"/>
    <property type="match status" value="2"/>
</dbReference>
<dbReference type="SUPFAM" id="SSF50156">
    <property type="entry name" value="PDZ domain-like"/>
    <property type="match status" value="2"/>
</dbReference>